<dbReference type="EMBL" id="JADEWZ010000055">
    <property type="protein sequence ID" value="MBE9118675.1"/>
    <property type="molecule type" value="Genomic_DNA"/>
</dbReference>
<feature type="domain" description="DUF218" evidence="2">
    <location>
        <begin position="54"/>
        <end position="170"/>
    </location>
</feature>
<protein>
    <submittedName>
        <fullName evidence="3">YdcF family protein</fullName>
    </submittedName>
</protein>
<dbReference type="InterPro" id="IPR003848">
    <property type="entry name" value="DUF218"/>
</dbReference>
<reference evidence="3" key="1">
    <citation type="submission" date="2020-10" db="EMBL/GenBank/DDBJ databases">
        <authorList>
            <person name="Castelo-Branco R."/>
            <person name="Eusebio N."/>
            <person name="Adriana R."/>
            <person name="Vieira A."/>
            <person name="Brugerolle De Fraissinette N."/>
            <person name="Rezende De Castro R."/>
            <person name="Schneider M.P."/>
            <person name="Vasconcelos V."/>
            <person name="Leao P.N."/>
        </authorList>
    </citation>
    <scope>NUCLEOTIDE SEQUENCE</scope>
    <source>
        <strain evidence="3">LEGE 07157</strain>
    </source>
</reference>
<evidence type="ECO:0000313" key="3">
    <source>
        <dbReference type="EMBL" id="MBE9118675.1"/>
    </source>
</evidence>
<proteinExistence type="predicted"/>
<dbReference type="Gene3D" id="3.40.50.620">
    <property type="entry name" value="HUPs"/>
    <property type="match status" value="1"/>
</dbReference>
<dbReference type="AlphaFoldDB" id="A0A8J7JE57"/>
<keyword evidence="1" id="KW-1133">Transmembrane helix</keyword>
<accession>A0A8J7JE57</accession>
<dbReference type="Pfam" id="PF02698">
    <property type="entry name" value="DUF218"/>
    <property type="match status" value="1"/>
</dbReference>
<dbReference type="InterPro" id="IPR014729">
    <property type="entry name" value="Rossmann-like_a/b/a_fold"/>
</dbReference>
<feature type="transmembrane region" description="Helical" evidence="1">
    <location>
        <begin position="28"/>
        <end position="50"/>
    </location>
</feature>
<keyword evidence="4" id="KW-1185">Reference proteome</keyword>
<keyword evidence="1" id="KW-0472">Membrane</keyword>
<sequence length="219" mass="24418">MLLKLGSHRQKYLFTPPRSKSKKKGRKLGWISILAIGTFFAYKQILGMLVEPKAIVVLGGEEQRESFAAKFAQNHPDLHIWVSSGSPKEYAQLLFTKLGVPRDRVHLDYQAQDTVTNFTTLVDRLKDEGIDSVYLVTSDDHMLRARVIGEIVFGSRGIEIEPVVVPTEREQEPMQKCFRDGARAVLWLATGNTGANLGVANSFKLGESVTETQGDGETR</sequence>
<keyword evidence="1" id="KW-0812">Transmembrane</keyword>
<evidence type="ECO:0000259" key="2">
    <source>
        <dbReference type="Pfam" id="PF02698"/>
    </source>
</evidence>
<name>A0A8J7JE57_9CYAN</name>
<evidence type="ECO:0000313" key="4">
    <source>
        <dbReference type="Proteomes" id="UP000654482"/>
    </source>
</evidence>
<organism evidence="3 4">
    <name type="scientific">Lusitaniella coriacea LEGE 07157</name>
    <dbReference type="NCBI Taxonomy" id="945747"/>
    <lineage>
        <taxon>Bacteria</taxon>
        <taxon>Bacillati</taxon>
        <taxon>Cyanobacteriota</taxon>
        <taxon>Cyanophyceae</taxon>
        <taxon>Spirulinales</taxon>
        <taxon>Lusitaniellaceae</taxon>
        <taxon>Lusitaniella</taxon>
    </lineage>
</organism>
<gene>
    <name evidence="3" type="ORF">IQ249_22555</name>
</gene>
<evidence type="ECO:0000256" key="1">
    <source>
        <dbReference type="SAM" id="Phobius"/>
    </source>
</evidence>
<comment type="caution">
    <text evidence="3">The sequence shown here is derived from an EMBL/GenBank/DDBJ whole genome shotgun (WGS) entry which is preliminary data.</text>
</comment>
<dbReference type="RefSeq" id="WP_194031758.1">
    <property type="nucleotide sequence ID" value="NZ_JADEWZ010000055.1"/>
</dbReference>
<dbReference type="Proteomes" id="UP000654482">
    <property type="component" value="Unassembled WGS sequence"/>
</dbReference>
<dbReference type="CDD" id="cd06259">
    <property type="entry name" value="YdcF-like"/>
    <property type="match status" value="1"/>
</dbReference>